<reference evidence="3 4" key="1">
    <citation type="journal article" date="2016" name="Mol. Biol. Evol.">
        <title>Comparative Genomics of Early-Diverging Mushroom-Forming Fungi Provides Insights into the Origins of Lignocellulose Decay Capabilities.</title>
        <authorList>
            <person name="Nagy L.G."/>
            <person name="Riley R."/>
            <person name="Tritt A."/>
            <person name="Adam C."/>
            <person name="Daum C."/>
            <person name="Floudas D."/>
            <person name="Sun H."/>
            <person name="Yadav J.S."/>
            <person name="Pangilinan J."/>
            <person name="Larsson K.H."/>
            <person name="Matsuura K."/>
            <person name="Barry K."/>
            <person name="Labutti K."/>
            <person name="Kuo R."/>
            <person name="Ohm R.A."/>
            <person name="Bhattacharya S.S."/>
            <person name="Shirouzu T."/>
            <person name="Yoshinaga Y."/>
            <person name="Martin F.M."/>
            <person name="Grigoriev I.V."/>
            <person name="Hibbett D.S."/>
        </authorList>
    </citation>
    <scope>NUCLEOTIDE SEQUENCE [LARGE SCALE GENOMIC DNA]</scope>
    <source>
        <strain evidence="3 4">CBS 109695</strain>
    </source>
</reference>
<feature type="transmembrane region" description="Helical" evidence="2">
    <location>
        <begin position="68"/>
        <end position="90"/>
    </location>
</feature>
<dbReference type="OrthoDB" id="3561359at2759"/>
<keyword evidence="2" id="KW-0812">Transmembrane</keyword>
<dbReference type="Proteomes" id="UP000076532">
    <property type="component" value="Unassembled WGS sequence"/>
</dbReference>
<keyword evidence="2" id="KW-0472">Membrane</keyword>
<evidence type="ECO:0000256" key="1">
    <source>
        <dbReference type="SAM" id="MobiDB-lite"/>
    </source>
</evidence>
<proteinExistence type="predicted"/>
<keyword evidence="4" id="KW-1185">Reference proteome</keyword>
<organism evidence="3 4">
    <name type="scientific">Athelia psychrophila</name>
    <dbReference type="NCBI Taxonomy" id="1759441"/>
    <lineage>
        <taxon>Eukaryota</taxon>
        <taxon>Fungi</taxon>
        <taxon>Dikarya</taxon>
        <taxon>Basidiomycota</taxon>
        <taxon>Agaricomycotina</taxon>
        <taxon>Agaricomycetes</taxon>
        <taxon>Agaricomycetidae</taxon>
        <taxon>Atheliales</taxon>
        <taxon>Atheliaceae</taxon>
        <taxon>Athelia</taxon>
    </lineage>
</organism>
<protein>
    <submittedName>
        <fullName evidence="3">Uncharacterized protein</fullName>
    </submittedName>
</protein>
<dbReference type="AlphaFoldDB" id="A0A166QJB1"/>
<gene>
    <name evidence="3" type="ORF">FIBSPDRAFT_854045</name>
</gene>
<keyword evidence="2" id="KW-1133">Transmembrane helix</keyword>
<accession>A0A166QJB1</accession>
<evidence type="ECO:0000313" key="3">
    <source>
        <dbReference type="EMBL" id="KZP27220.1"/>
    </source>
</evidence>
<dbReference type="STRING" id="436010.A0A166QJB1"/>
<evidence type="ECO:0000256" key="2">
    <source>
        <dbReference type="SAM" id="Phobius"/>
    </source>
</evidence>
<feature type="region of interest" description="Disordered" evidence="1">
    <location>
        <begin position="1"/>
        <end position="36"/>
    </location>
</feature>
<evidence type="ECO:0000313" key="4">
    <source>
        <dbReference type="Proteomes" id="UP000076532"/>
    </source>
</evidence>
<sequence length="108" mass="11986">MESRSPARAHPRREVLRPALREGQQPNQGGGGQLLQEERISVFGRETLKSNCHHPPETQLCMGQVGGILVPIGLFVLTFTTYASVPWAILNYNYRAHPHSTASFGCLF</sequence>
<name>A0A166QJB1_9AGAM</name>
<dbReference type="EMBL" id="KV417510">
    <property type="protein sequence ID" value="KZP27220.1"/>
    <property type="molecule type" value="Genomic_DNA"/>
</dbReference>